<dbReference type="RefSeq" id="WP_245736112.1">
    <property type="nucleotide sequence ID" value="NZ_FOEH01000004.1"/>
</dbReference>
<dbReference type="InterPro" id="IPR012347">
    <property type="entry name" value="Ferritin-like"/>
</dbReference>
<evidence type="ECO:0000313" key="1">
    <source>
        <dbReference type="EMBL" id="SEQ65442.1"/>
    </source>
</evidence>
<dbReference type="Proteomes" id="UP000198733">
    <property type="component" value="Unassembled WGS sequence"/>
</dbReference>
<evidence type="ECO:0008006" key="3">
    <source>
        <dbReference type="Google" id="ProtNLM"/>
    </source>
</evidence>
<dbReference type="Pfam" id="PF11553">
    <property type="entry name" value="DUF3231"/>
    <property type="match status" value="1"/>
</dbReference>
<organism evidence="1 2">
    <name type="scientific">Virgibacillus subterraneus</name>
    <dbReference type="NCBI Taxonomy" id="621109"/>
    <lineage>
        <taxon>Bacteria</taxon>
        <taxon>Bacillati</taxon>
        <taxon>Bacillota</taxon>
        <taxon>Bacilli</taxon>
        <taxon>Bacillales</taxon>
        <taxon>Bacillaceae</taxon>
        <taxon>Virgibacillus</taxon>
    </lineage>
</organism>
<dbReference type="InterPro" id="IPR021617">
    <property type="entry name" value="DUF3231"/>
</dbReference>
<keyword evidence="2" id="KW-1185">Reference proteome</keyword>
<gene>
    <name evidence="1" type="ORF">SAMN05216232_3016</name>
</gene>
<proteinExistence type="predicted"/>
<name>A0A1H9HT62_9BACI</name>
<sequence length="93" mass="10501">MTADELPNLPTWESEITDSTVSPFSERLMLYKISIFISSTVSRYGATLSLIMRKDIGVEFSRLLAEVSLYGEDTLNLMIEFGFLDQIPMAKSK</sequence>
<comment type="caution">
    <text evidence="1">The sequence shown here is derived from an EMBL/GenBank/DDBJ whole genome shotgun (WGS) entry which is preliminary data.</text>
</comment>
<dbReference type="Gene3D" id="1.20.1260.10">
    <property type="match status" value="1"/>
</dbReference>
<evidence type="ECO:0000313" key="2">
    <source>
        <dbReference type="Proteomes" id="UP000198733"/>
    </source>
</evidence>
<protein>
    <recommendedName>
        <fullName evidence="3">DUF3231 family protein</fullName>
    </recommendedName>
</protein>
<dbReference type="EMBL" id="FOEH01000004">
    <property type="protein sequence ID" value="SEQ65442.1"/>
    <property type="molecule type" value="Genomic_DNA"/>
</dbReference>
<accession>A0A1H9HT62</accession>
<reference evidence="1 2" key="1">
    <citation type="submission" date="2016-10" db="EMBL/GenBank/DDBJ databases">
        <authorList>
            <person name="Varghese N."/>
            <person name="Submissions S."/>
        </authorList>
    </citation>
    <scope>NUCLEOTIDE SEQUENCE [LARGE SCALE GENOMIC DNA]</scope>
    <source>
        <strain evidence="1 2">CGMCC 1.7734</strain>
    </source>
</reference>